<protein>
    <submittedName>
        <fullName evidence="4">Trimethylamine methyltransferase</fullName>
    </submittedName>
</protein>
<comment type="caution">
    <text evidence="4">The sequence shown here is derived from an EMBL/GenBank/DDBJ whole genome shotgun (WGS) entry which is preliminary data.</text>
</comment>
<dbReference type="GO" id="GO:0008168">
    <property type="term" value="F:methyltransferase activity"/>
    <property type="evidence" value="ECO:0007669"/>
    <property type="project" value="UniProtKB-KW"/>
</dbReference>
<dbReference type="InterPro" id="IPR010426">
    <property type="entry name" value="MTTB_MeTrfase"/>
</dbReference>
<dbReference type="Gene3D" id="3.20.20.480">
    <property type="entry name" value="Trimethylamine methyltransferase-like"/>
    <property type="match status" value="1"/>
</dbReference>
<gene>
    <name evidence="4" type="ORF">DRJ00_09030</name>
</gene>
<dbReference type="EMBL" id="QMPZ01000215">
    <property type="protein sequence ID" value="RLE06890.1"/>
    <property type="molecule type" value="Genomic_DNA"/>
</dbReference>
<dbReference type="InterPro" id="IPR038601">
    <property type="entry name" value="MttB-like_sf"/>
</dbReference>
<evidence type="ECO:0000256" key="3">
    <source>
        <dbReference type="ARBA" id="ARBA00022679"/>
    </source>
</evidence>
<evidence type="ECO:0000256" key="2">
    <source>
        <dbReference type="ARBA" id="ARBA00022603"/>
    </source>
</evidence>
<dbReference type="Pfam" id="PF06253">
    <property type="entry name" value="MTTB"/>
    <property type="match status" value="1"/>
</dbReference>
<organism evidence="4 5">
    <name type="scientific">Aerophobetes bacterium</name>
    <dbReference type="NCBI Taxonomy" id="2030807"/>
    <lineage>
        <taxon>Bacteria</taxon>
        <taxon>Candidatus Aerophobota</taxon>
    </lineage>
</organism>
<dbReference type="AlphaFoldDB" id="A0A497E1B1"/>
<dbReference type="GO" id="GO:0032259">
    <property type="term" value="P:methylation"/>
    <property type="evidence" value="ECO:0007669"/>
    <property type="project" value="UniProtKB-KW"/>
</dbReference>
<evidence type="ECO:0000313" key="4">
    <source>
        <dbReference type="EMBL" id="RLE06890.1"/>
    </source>
</evidence>
<keyword evidence="3 4" id="KW-0808">Transferase</keyword>
<feature type="non-terminal residue" evidence="4">
    <location>
        <position position="399"/>
    </location>
</feature>
<evidence type="ECO:0000313" key="5">
    <source>
        <dbReference type="Proteomes" id="UP000279422"/>
    </source>
</evidence>
<evidence type="ECO:0000256" key="1">
    <source>
        <dbReference type="ARBA" id="ARBA00007137"/>
    </source>
</evidence>
<dbReference type="Proteomes" id="UP000279422">
    <property type="component" value="Unassembled WGS sequence"/>
</dbReference>
<dbReference type="GO" id="GO:0015948">
    <property type="term" value="P:methanogenesis"/>
    <property type="evidence" value="ECO:0007669"/>
    <property type="project" value="InterPro"/>
</dbReference>
<proteinExistence type="inferred from homology"/>
<reference evidence="4 5" key="1">
    <citation type="submission" date="2018-06" db="EMBL/GenBank/DDBJ databases">
        <title>Extensive metabolic versatility and redundancy in microbially diverse, dynamic hydrothermal sediments.</title>
        <authorList>
            <person name="Dombrowski N."/>
            <person name="Teske A."/>
            <person name="Baker B.J."/>
        </authorList>
    </citation>
    <scope>NUCLEOTIDE SEQUENCE [LARGE SCALE GENOMIC DNA]</scope>
    <source>
        <strain evidence="4">B47_G16</strain>
    </source>
</reference>
<name>A0A497E1B1_UNCAE</name>
<keyword evidence="2 4" id="KW-0489">Methyltransferase</keyword>
<sequence>MSTRRIYHPETNVSTYSAPYHREMTDEQCRLIHDASLEILERTGVRLYYQPAIDLLKKAGCFVDGNHVRIPPRLVEWALRTAPSRIMIYDRFGNPVMPLEGRICTYGVGSDCPNILDHRTGERRKAKLQDVVDGIRVADAMPNVDFIMSMFLPSDVSVAADVRQMEIMLTYSAKPICFVTYGWEGTPEVIKMAEVAVGGADNLRALPTAILYLNPTDAFRHDEGSLRKLMYAAEKHLPTVYLPDVQRGLTAPMTYEGAMACSNAGGLVGLVIAQLVSEGAPIILSTARPSFVDMRTMIMPYGTGTGGVSGIELNHYYNLPAFSTGGATDSKLLDEQAIFEATMTLYGATLRGGNMIHDMGYMESGLTGSLELLVIEDEIVSWIKATMKGVEINEETLAL</sequence>
<comment type="similarity">
    <text evidence="1">Belongs to the trimethylamine methyltransferase family.</text>
</comment>
<accession>A0A497E1B1</accession>